<dbReference type="AlphaFoldDB" id="A0A8J2X3C2"/>
<feature type="transmembrane region" description="Helical" evidence="8">
    <location>
        <begin position="130"/>
        <end position="148"/>
    </location>
</feature>
<evidence type="ECO:0000313" key="9">
    <source>
        <dbReference type="EMBL" id="CAH0378827.1"/>
    </source>
</evidence>
<proteinExistence type="predicted"/>
<evidence type="ECO:0000256" key="4">
    <source>
        <dbReference type="ARBA" id="ARBA00022692"/>
    </source>
</evidence>
<evidence type="ECO:0008006" key="11">
    <source>
        <dbReference type="Google" id="ProtNLM"/>
    </source>
</evidence>
<keyword evidence="4 8" id="KW-0812">Transmembrane</keyword>
<accession>A0A8J2X3C2</accession>
<feature type="transmembrane region" description="Helical" evidence="8">
    <location>
        <begin position="105"/>
        <end position="123"/>
    </location>
</feature>
<dbReference type="GO" id="GO:0005254">
    <property type="term" value="F:chloride channel activity"/>
    <property type="evidence" value="ECO:0007669"/>
    <property type="project" value="InterPro"/>
</dbReference>
<evidence type="ECO:0000256" key="8">
    <source>
        <dbReference type="SAM" id="Phobius"/>
    </source>
</evidence>
<sequence length="363" mass="39984">MRCILILATTQALQPPAPRALRQPLHATSNASEDPLQTLQTNVDAIWSLPGTGPANVRSRMTRERKEATHATLWGKKEWDQQIAYRHGPHRRYARVLARSIYSPLMRGLAPTIALLSVWSVFVFQKKLTITANGLGFLASPIGLLLAFRVNSCVSRFHAAREMWGRMTFACRDVASTLSACSEIDAATKARCGALLAAYAWCAKAASTFEEAPSQVVRTLLNEEDSTTVLKARKPALACLSLVRKATIALPLGHHVEKELYHSISDLNLLYGGIERLISTPLAPMYMRHYQRGLLAWLFLLPCGLTKAGCSTALKLVCVVASAAYLFLGIDEIGLQIEQPFFVMPVHALAEGLTRDVVEELQH</sequence>
<evidence type="ECO:0000256" key="3">
    <source>
        <dbReference type="ARBA" id="ARBA00022475"/>
    </source>
</evidence>
<dbReference type="GO" id="GO:0005886">
    <property type="term" value="C:plasma membrane"/>
    <property type="evidence" value="ECO:0007669"/>
    <property type="project" value="UniProtKB-SubCell"/>
</dbReference>
<evidence type="ECO:0000256" key="2">
    <source>
        <dbReference type="ARBA" id="ARBA00022448"/>
    </source>
</evidence>
<keyword evidence="3" id="KW-1003">Cell membrane</keyword>
<dbReference type="Pfam" id="PF25539">
    <property type="entry name" value="Bestrophin_2"/>
    <property type="match status" value="1"/>
</dbReference>
<evidence type="ECO:0000313" key="10">
    <source>
        <dbReference type="Proteomes" id="UP000789595"/>
    </source>
</evidence>
<dbReference type="OrthoDB" id="1368at2759"/>
<protein>
    <recommendedName>
        <fullName evidence="11">Bestrophin homolog</fullName>
    </recommendedName>
</protein>
<keyword evidence="7 8" id="KW-0472">Membrane</keyword>
<comment type="subcellular location">
    <subcellularLocation>
        <location evidence="1">Cell membrane</location>
        <topology evidence="1">Multi-pass membrane protein</topology>
    </subcellularLocation>
</comment>
<evidence type="ECO:0000256" key="6">
    <source>
        <dbReference type="ARBA" id="ARBA00023065"/>
    </source>
</evidence>
<keyword evidence="10" id="KW-1185">Reference proteome</keyword>
<dbReference type="EMBL" id="CAKKNE010000006">
    <property type="protein sequence ID" value="CAH0378827.1"/>
    <property type="molecule type" value="Genomic_DNA"/>
</dbReference>
<comment type="caution">
    <text evidence="9">The sequence shown here is derived from an EMBL/GenBank/DDBJ whole genome shotgun (WGS) entry which is preliminary data.</text>
</comment>
<dbReference type="PANTHER" id="PTHR33281:SF19">
    <property type="entry name" value="VOLTAGE-DEPENDENT ANION CHANNEL-FORMING PROTEIN YNEE"/>
    <property type="match status" value="1"/>
</dbReference>
<keyword evidence="5 8" id="KW-1133">Transmembrane helix</keyword>
<dbReference type="InterPro" id="IPR044669">
    <property type="entry name" value="YneE/VCCN1/2-like"/>
</dbReference>
<keyword evidence="2" id="KW-0813">Transport</keyword>
<evidence type="ECO:0000256" key="7">
    <source>
        <dbReference type="ARBA" id="ARBA00023136"/>
    </source>
</evidence>
<reference evidence="9" key="1">
    <citation type="submission" date="2021-11" db="EMBL/GenBank/DDBJ databases">
        <authorList>
            <consortium name="Genoscope - CEA"/>
            <person name="William W."/>
        </authorList>
    </citation>
    <scope>NUCLEOTIDE SEQUENCE</scope>
</reference>
<organism evidence="9 10">
    <name type="scientific">Pelagomonas calceolata</name>
    <dbReference type="NCBI Taxonomy" id="35677"/>
    <lineage>
        <taxon>Eukaryota</taxon>
        <taxon>Sar</taxon>
        <taxon>Stramenopiles</taxon>
        <taxon>Ochrophyta</taxon>
        <taxon>Pelagophyceae</taxon>
        <taxon>Pelagomonadales</taxon>
        <taxon>Pelagomonadaceae</taxon>
        <taxon>Pelagomonas</taxon>
    </lineage>
</organism>
<dbReference type="PANTHER" id="PTHR33281">
    <property type="entry name" value="UPF0187 PROTEIN YNEE"/>
    <property type="match status" value="1"/>
</dbReference>
<evidence type="ECO:0000256" key="1">
    <source>
        <dbReference type="ARBA" id="ARBA00004651"/>
    </source>
</evidence>
<name>A0A8J2X3C2_9STRA</name>
<evidence type="ECO:0000256" key="5">
    <source>
        <dbReference type="ARBA" id="ARBA00022989"/>
    </source>
</evidence>
<dbReference type="Proteomes" id="UP000789595">
    <property type="component" value="Unassembled WGS sequence"/>
</dbReference>
<keyword evidence="6" id="KW-0406">Ion transport</keyword>
<gene>
    <name evidence="9" type="ORF">PECAL_6P04240</name>
</gene>